<evidence type="ECO:0000256" key="1">
    <source>
        <dbReference type="SAM" id="Phobius"/>
    </source>
</evidence>
<evidence type="ECO:0000313" key="4">
    <source>
        <dbReference type="Proteomes" id="UP001275440"/>
    </source>
</evidence>
<proteinExistence type="predicted"/>
<organism evidence="3 4">
    <name type="scientific">Rhodococcus zopfii</name>
    <dbReference type="NCBI Taxonomy" id="43772"/>
    <lineage>
        <taxon>Bacteria</taxon>
        <taxon>Bacillati</taxon>
        <taxon>Actinomycetota</taxon>
        <taxon>Actinomycetes</taxon>
        <taxon>Mycobacteriales</taxon>
        <taxon>Nocardiaceae</taxon>
        <taxon>Rhodococcus</taxon>
    </lineage>
</organism>
<dbReference type="Proteomes" id="UP001275440">
    <property type="component" value="Unassembled WGS sequence"/>
</dbReference>
<protein>
    <recommendedName>
        <fullName evidence="2">DUF8175 domain-containing protein</fullName>
    </recommendedName>
</protein>
<evidence type="ECO:0000313" key="3">
    <source>
        <dbReference type="EMBL" id="MDV2477348.1"/>
    </source>
</evidence>
<evidence type="ECO:0000259" key="2">
    <source>
        <dbReference type="Pfam" id="PF26526"/>
    </source>
</evidence>
<keyword evidence="1" id="KW-0812">Transmembrane</keyword>
<keyword evidence="4" id="KW-1185">Reference proteome</keyword>
<name>A0ABU3WTV3_9NOCA</name>
<reference evidence="3 4" key="1">
    <citation type="submission" date="2019-10" db="EMBL/GenBank/DDBJ databases">
        <title>Draft Genome Assembly of Rhodococcus zopfii DSM44189.</title>
        <authorList>
            <person name="Sutton J.M."/>
            <person name="Akob D.M."/>
            <person name="Bushman T.J."/>
        </authorList>
    </citation>
    <scope>NUCLEOTIDE SEQUENCE [LARGE SCALE GENOMIC DNA]</scope>
    <source>
        <strain evidence="3 4">DSM 44189</strain>
    </source>
</reference>
<feature type="transmembrane region" description="Helical" evidence="1">
    <location>
        <begin position="16"/>
        <end position="37"/>
    </location>
</feature>
<keyword evidence="1" id="KW-1133">Transmembrane helix</keyword>
<feature type="domain" description="DUF8175" evidence="2">
    <location>
        <begin position="42"/>
        <end position="221"/>
    </location>
</feature>
<keyword evidence="1" id="KW-0472">Membrane</keyword>
<sequence>MTFTTSEYTSPKRPRWVLPAIGGVVVIALVGVLALAVTMRDSPQPTSPAQRTSTPATVDLTAAPAQLEWKLIDGVRLPYSKIDGPAKVSGSLATGYSHTPQGAVVAAWQISSRLAVSTDYERVMATQVRGTESERTQVRQEVAEVRNLTPDQFSARFKQPIGFQIVSYDPTFAQIYFAVQSPNGGYDFVARAVLWDGKDWQYQLVSGLPTLPNSTSVAGYTLF</sequence>
<dbReference type="Pfam" id="PF26526">
    <property type="entry name" value="DUF8175"/>
    <property type="match status" value="1"/>
</dbReference>
<gene>
    <name evidence="3" type="ORF">F8M49_21815</name>
</gene>
<accession>A0ABU3WTV3</accession>
<dbReference type="InterPro" id="IPR058488">
    <property type="entry name" value="DUF8175"/>
</dbReference>
<comment type="caution">
    <text evidence="3">The sequence shown here is derived from an EMBL/GenBank/DDBJ whole genome shotgun (WGS) entry which is preliminary data.</text>
</comment>
<dbReference type="EMBL" id="WBMO01000003">
    <property type="protein sequence ID" value="MDV2477348.1"/>
    <property type="molecule type" value="Genomic_DNA"/>
</dbReference>